<evidence type="ECO:0008006" key="4">
    <source>
        <dbReference type="Google" id="ProtNLM"/>
    </source>
</evidence>
<dbReference type="GO" id="GO:0015031">
    <property type="term" value="P:protein transport"/>
    <property type="evidence" value="ECO:0007669"/>
    <property type="project" value="InterPro"/>
</dbReference>
<evidence type="ECO:0000313" key="3">
    <source>
        <dbReference type="Proteomes" id="UP000187203"/>
    </source>
</evidence>
<dbReference type="OrthoDB" id="29853at2759"/>
<dbReference type="Proteomes" id="UP000187203">
    <property type="component" value="Unassembled WGS sequence"/>
</dbReference>
<accession>A0A1R3H483</accession>
<protein>
    <recommendedName>
        <fullName evidence="4">Vacuolar protein sorting-associated protein Ist1</fullName>
    </recommendedName>
</protein>
<evidence type="ECO:0000256" key="1">
    <source>
        <dbReference type="ARBA" id="ARBA00005536"/>
    </source>
</evidence>
<proteinExistence type="inferred from homology"/>
<sequence length="354" mass="40693">MLGVLFRWRKASKCKKLVRRVQCRLKFLKIKRRSIINQLHEDIVNLLRNGHPQTAFSHAEELIKYQNLSTAYDLLEKFCEFIILHLPYIRKHKNCPNDIKEAVSTLIFAAAWCGDLPELQTIRKLFKERYGSKFIQRITEPNPENHVNSQVKEKLCLKYITDDMKQSLIVELAKEHGFQPQHPGSNKRLGSNVLVICGNNNLHWEGFLFEIGKSVQVEHRYGTKMICNKSLGNASLESFGSESEFLFEVEEIQANTIQNNYGGDKTVFLFNYSTSTDDVLSETENGFSGARLLVSSQICAETNIFAQQSYSRSIIPAPERVNRHVHPNLPDYDELVAKFKTLKQEQQQKGVALM</sequence>
<evidence type="ECO:0000313" key="2">
    <source>
        <dbReference type="EMBL" id="OMO65143.1"/>
    </source>
</evidence>
<keyword evidence="3" id="KW-1185">Reference proteome</keyword>
<dbReference type="EMBL" id="AWUE01020856">
    <property type="protein sequence ID" value="OMO65143.1"/>
    <property type="molecule type" value="Genomic_DNA"/>
</dbReference>
<dbReference type="Pfam" id="PF03398">
    <property type="entry name" value="Ist1"/>
    <property type="match status" value="1"/>
</dbReference>
<organism evidence="2 3">
    <name type="scientific">Corchorus olitorius</name>
    <dbReference type="NCBI Taxonomy" id="93759"/>
    <lineage>
        <taxon>Eukaryota</taxon>
        <taxon>Viridiplantae</taxon>
        <taxon>Streptophyta</taxon>
        <taxon>Embryophyta</taxon>
        <taxon>Tracheophyta</taxon>
        <taxon>Spermatophyta</taxon>
        <taxon>Magnoliopsida</taxon>
        <taxon>eudicotyledons</taxon>
        <taxon>Gunneridae</taxon>
        <taxon>Pentapetalae</taxon>
        <taxon>rosids</taxon>
        <taxon>malvids</taxon>
        <taxon>Malvales</taxon>
        <taxon>Malvaceae</taxon>
        <taxon>Grewioideae</taxon>
        <taxon>Apeibeae</taxon>
        <taxon>Corchorus</taxon>
    </lineage>
</organism>
<dbReference type="InterPro" id="IPR005061">
    <property type="entry name" value="Ist1"/>
</dbReference>
<dbReference type="Gene3D" id="1.20.1260.60">
    <property type="entry name" value="Vacuolar protein sorting-associated protein Ist1"/>
    <property type="match status" value="1"/>
</dbReference>
<reference evidence="3" key="1">
    <citation type="submission" date="2013-09" db="EMBL/GenBank/DDBJ databases">
        <title>Corchorus olitorius genome sequencing.</title>
        <authorList>
            <person name="Alam M."/>
            <person name="Haque M.S."/>
            <person name="Islam M.S."/>
            <person name="Emdad E.M."/>
            <person name="Islam M.M."/>
            <person name="Ahmed B."/>
            <person name="Halim A."/>
            <person name="Hossen Q.M.M."/>
            <person name="Hossain M.Z."/>
            <person name="Ahmed R."/>
            <person name="Khan M.M."/>
            <person name="Islam R."/>
            <person name="Rashid M.M."/>
            <person name="Khan S.A."/>
            <person name="Rahman M.S."/>
            <person name="Alam M."/>
            <person name="Yahiya A.S."/>
            <person name="Khan M.S."/>
            <person name="Azam M.S."/>
            <person name="Haque T."/>
            <person name="Lashkar M.Z.H."/>
            <person name="Akhand A.I."/>
            <person name="Morshed G."/>
            <person name="Roy S."/>
            <person name="Uddin K.S."/>
            <person name="Rabeya T."/>
            <person name="Hossain A.S."/>
            <person name="Chowdhury A."/>
            <person name="Snigdha A.R."/>
            <person name="Mortoza M.S."/>
            <person name="Matin S.A."/>
            <person name="Hoque S.M.E."/>
            <person name="Islam M.K."/>
            <person name="Roy D.K."/>
            <person name="Haider R."/>
            <person name="Moosa M.M."/>
            <person name="Elias S.M."/>
            <person name="Hasan A.M."/>
            <person name="Jahan S."/>
            <person name="Shafiuddin M."/>
            <person name="Mahmood N."/>
            <person name="Shommy N.S."/>
        </authorList>
    </citation>
    <scope>NUCLEOTIDE SEQUENCE [LARGE SCALE GENOMIC DNA]</scope>
    <source>
        <strain evidence="3">cv. O-4</strain>
    </source>
</reference>
<comment type="caution">
    <text evidence="2">The sequence shown here is derived from an EMBL/GenBank/DDBJ whole genome shotgun (WGS) entry which is preliminary data.</text>
</comment>
<comment type="similarity">
    <text evidence="1">Belongs to the IST1 family.</text>
</comment>
<dbReference type="PANTHER" id="PTHR12161">
    <property type="entry name" value="IST1 FAMILY MEMBER"/>
    <property type="match status" value="1"/>
</dbReference>
<gene>
    <name evidence="2" type="ORF">COLO4_31517</name>
</gene>
<dbReference type="STRING" id="93759.A0A1R3H483"/>
<name>A0A1R3H483_9ROSI</name>
<dbReference type="AlphaFoldDB" id="A0A1R3H483"/>
<dbReference type="PANTHER" id="PTHR12161:SF50">
    <property type="entry name" value="VACUOLAR PROTEIN SORTING-ASSOCIATED PROTEIN IST1"/>
    <property type="match status" value="1"/>
</dbReference>
<dbReference type="FunFam" id="1.20.1260.60:FF:000002">
    <property type="entry name" value="Vacuolar protein sorting-associated protein IST1"/>
    <property type="match status" value="1"/>
</dbReference>
<dbReference type="InterPro" id="IPR042277">
    <property type="entry name" value="IST1-like"/>
</dbReference>